<dbReference type="PIRSF" id="PIRSF028538">
    <property type="entry name" value="DUF1820"/>
    <property type="match status" value="1"/>
</dbReference>
<name>A0A2Z2NWY6_9GAMM</name>
<sequence length="111" mass="12716">MTEDKVLYRVRFISQDKVYEIYAREVYQGDLYGFVVIEDLVFDTNKTVVVDPGEEKLKTEFEGVTQTIIPMHSIIRIDEVEKRGTAKVVELKGNVAQFPSPIYTPGRTPES</sequence>
<dbReference type="Pfam" id="PF08850">
    <property type="entry name" value="DUF1820"/>
    <property type="match status" value="1"/>
</dbReference>
<protein>
    <recommendedName>
        <fullName evidence="3">DUF1820 domain-containing protein</fullName>
    </recommendedName>
</protein>
<dbReference type="KEGG" id="gai:IMCC3135_22205"/>
<gene>
    <name evidence="1" type="ORF">IMCC3135_22205</name>
</gene>
<proteinExistence type="predicted"/>
<organism evidence="1 2">
    <name type="scientific">Granulosicoccus antarcticus IMCC3135</name>
    <dbReference type="NCBI Taxonomy" id="1192854"/>
    <lineage>
        <taxon>Bacteria</taxon>
        <taxon>Pseudomonadati</taxon>
        <taxon>Pseudomonadota</taxon>
        <taxon>Gammaproteobacteria</taxon>
        <taxon>Chromatiales</taxon>
        <taxon>Granulosicoccaceae</taxon>
        <taxon>Granulosicoccus</taxon>
    </lineage>
</organism>
<accession>A0A2Z2NWY6</accession>
<dbReference type="RefSeq" id="WP_088919535.1">
    <property type="nucleotide sequence ID" value="NZ_CP018632.1"/>
</dbReference>
<keyword evidence="2" id="KW-1185">Reference proteome</keyword>
<evidence type="ECO:0000313" key="2">
    <source>
        <dbReference type="Proteomes" id="UP000250079"/>
    </source>
</evidence>
<dbReference type="OrthoDB" id="5641137at2"/>
<evidence type="ECO:0008006" key="3">
    <source>
        <dbReference type="Google" id="ProtNLM"/>
    </source>
</evidence>
<evidence type="ECO:0000313" key="1">
    <source>
        <dbReference type="EMBL" id="ASJ74511.1"/>
    </source>
</evidence>
<reference evidence="1 2" key="1">
    <citation type="submission" date="2016-12" db="EMBL/GenBank/DDBJ databases">
        <authorList>
            <person name="Song W.-J."/>
            <person name="Kurnit D.M."/>
        </authorList>
    </citation>
    <scope>NUCLEOTIDE SEQUENCE [LARGE SCALE GENOMIC DNA]</scope>
    <source>
        <strain evidence="1 2">IMCC3135</strain>
    </source>
</reference>
<dbReference type="EMBL" id="CP018632">
    <property type="protein sequence ID" value="ASJ74511.1"/>
    <property type="molecule type" value="Genomic_DNA"/>
</dbReference>
<dbReference type="InterPro" id="IPR014949">
    <property type="entry name" value="DUF1820"/>
</dbReference>
<dbReference type="Proteomes" id="UP000250079">
    <property type="component" value="Chromosome"/>
</dbReference>
<dbReference type="AlphaFoldDB" id="A0A2Z2NWY6"/>